<evidence type="ECO:0008006" key="4">
    <source>
        <dbReference type="Google" id="ProtNLM"/>
    </source>
</evidence>
<organism evidence="2 3">
    <name type="scientific">Paenibacillus mendelii</name>
    <dbReference type="NCBI Taxonomy" id="206163"/>
    <lineage>
        <taxon>Bacteria</taxon>
        <taxon>Bacillati</taxon>
        <taxon>Bacillota</taxon>
        <taxon>Bacilli</taxon>
        <taxon>Bacillales</taxon>
        <taxon>Paenibacillaceae</taxon>
        <taxon>Paenibacillus</taxon>
    </lineage>
</organism>
<protein>
    <recommendedName>
        <fullName evidence="4">Competence protein CoiA</fullName>
    </recommendedName>
</protein>
<keyword evidence="1" id="KW-0175">Coiled coil</keyword>
<dbReference type="Proteomes" id="UP001589818">
    <property type="component" value="Unassembled WGS sequence"/>
</dbReference>
<evidence type="ECO:0000313" key="3">
    <source>
        <dbReference type="Proteomes" id="UP001589818"/>
    </source>
</evidence>
<dbReference type="RefSeq" id="WP_204816018.1">
    <property type="nucleotide sequence ID" value="NZ_JANHOF010000001.1"/>
</dbReference>
<evidence type="ECO:0000256" key="1">
    <source>
        <dbReference type="SAM" id="Coils"/>
    </source>
</evidence>
<dbReference type="EMBL" id="JBHLVF010000041">
    <property type="protein sequence ID" value="MFC0394854.1"/>
    <property type="molecule type" value="Genomic_DNA"/>
</dbReference>
<feature type="coiled-coil region" evidence="1">
    <location>
        <begin position="301"/>
        <end position="335"/>
    </location>
</feature>
<comment type="caution">
    <text evidence="2">The sequence shown here is derived from an EMBL/GenBank/DDBJ whole genome shotgun (WGS) entry which is preliminary data.</text>
</comment>
<accession>A0ABV6JFZ8</accession>
<sequence length="437" mass="50110">MESALLHSEVIEVERERSELLRQGLTPEAARERLEDKYRIYSREKGAFVCACCSSRVVMVLYADRAIFRHYDSEACAGERNYINYTAGREKARELAIKHSEGKELLRRIFLSLQDEGDQAEDGYLYKKELRFVPDFLLTARNGERWAIDYIVSLKGDAAYRKRLRNRLACYRSHGFKPLFLIDRFWLAVTESAYISFNHSELDMRAPANPYDELWQRELAMPPLLMREPVCSLIYLDVPQEQAVLARFQMSGDKWGRLLFEPQELPLDHLLAVDGQWLDMNGQAMLQLFKAREQNTIRDYCERLRLILQEDEQERAEEEARQAALEERIRVLREASRPQISLSSMSGAEQAAAASSLPAPAAQAPAAPASEVLAKLMDLLQRCKQSPRRMDYPGLEDNLARAEALIEQAGIGELDAAHCYKSAWSILRNISYPLLGE</sequence>
<gene>
    <name evidence="2" type="ORF">ACFFJ8_26255</name>
</gene>
<keyword evidence="3" id="KW-1185">Reference proteome</keyword>
<evidence type="ECO:0000313" key="2">
    <source>
        <dbReference type="EMBL" id="MFC0394854.1"/>
    </source>
</evidence>
<reference evidence="2 3" key="1">
    <citation type="submission" date="2024-09" db="EMBL/GenBank/DDBJ databases">
        <authorList>
            <person name="Sun Q."/>
            <person name="Mori K."/>
        </authorList>
    </citation>
    <scope>NUCLEOTIDE SEQUENCE [LARGE SCALE GENOMIC DNA]</scope>
    <source>
        <strain evidence="2 3">CCM 4839</strain>
    </source>
</reference>
<name>A0ABV6JFZ8_9BACL</name>
<proteinExistence type="predicted"/>